<dbReference type="PANTHER" id="PTHR22809:SF5">
    <property type="entry name" value="TRNA N(3)-METHYLCYTIDINE METHYLTRANSFERASE METTL6"/>
    <property type="match status" value="1"/>
</dbReference>
<dbReference type="EMBL" id="CP002117">
    <property type="protein sequence ID" value="ADN34936.1"/>
    <property type="molecule type" value="Genomic_DNA"/>
</dbReference>
<dbReference type="CDD" id="cd02440">
    <property type="entry name" value="AdoMet_MTases"/>
    <property type="match status" value="1"/>
</dbReference>
<dbReference type="KEGG" id="mpi:Mpet_0158"/>
<reference evidence="4 5" key="1">
    <citation type="journal article" date="2010" name="Stand. Genomic Sci.">
        <title>Complete genome sequence of Methanoplanus petrolearius type strain (SEBR 4847).</title>
        <authorList>
            <person name="Brambilla E."/>
            <person name="Djao O.D."/>
            <person name="Daligault H."/>
            <person name="Lapidus A."/>
            <person name="Lucas S."/>
            <person name="Hammon N."/>
            <person name="Nolan M."/>
            <person name="Tice H."/>
            <person name="Cheng J.F."/>
            <person name="Han C."/>
            <person name="Tapia R."/>
            <person name="Goodwin L."/>
            <person name="Pitluck S."/>
            <person name="Liolios K."/>
            <person name="Ivanova N."/>
            <person name="Mavromatis K."/>
            <person name="Mikhailova N."/>
            <person name="Pati A."/>
            <person name="Chen A."/>
            <person name="Palaniappan K."/>
            <person name="Land M."/>
            <person name="Hauser L."/>
            <person name="Chang Y.J."/>
            <person name="Jeffries C.D."/>
            <person name="Rohde M."/>
            <person name="Spring S."/>
            <person name="Sikorski J."/>
            <person name="Goker M."/>
            <person name="Woyke T."/>
            <person name="Bristow J."/>
            <person name="Eisen J.A."/>
            <person name="Markowitz V."/>
            <person name="Hugenholtz P."/>
            <person name="Kyrpides N.C."/>
            <person name="Klenk H.P."/>
        </authorList>
    </citation>
    <scope>NUCLEOTIDE SEQUENCE [LARGE SCALE GENOMIC DNA]</scope>
    <source>
        <strain evidence="5">DSM 11571 / OCM 486 / SEBR 4847</strain>
    </source>
</reference>
<evidence type="ECO:0000313" key="5">
    <source>
        <dbReference type="Proteomes" id="UP000006565"/>
    </source>
</evidence>
<dbReference type="GeneID" id="9742599"/>
<dbReference type="AlphaFoldDB" id="E1RE45"/>
<dbReference type="eggNOG" id="arCOG04989">
    <property type="taxonomic scope" value="Archaea"/>
</dbReference>
<evidence type="ECO:0000256" key="2">
    <source>
        <dbReference type="ARBA" id="ARBA00022679"/>
    </source>
</evidence>
<feature type="domain" description="Methyltransferase type 11" evidence="3">
    <location>
        <begin position="36"/>
        <end position="135"/>
    </location>
</feature>
<dbReference type="PANTHER" id="PTHR22809">
    <property type="entry name" value="METHYLTRANSFERASE-RELATED"/>
    <property type="match status" value="1"/>
</dbReference>
<protein>
    <submittedName>
        <fullName evidence="4">Methyltransferase type 11</fullName>
    </submittedName>
</protein>
<dbReference type="Proteomes" id="UP000006565">
    <property type="component" value="Chromosome"/>
</dbReference>
<dbReference type="RefSeq" id="WP_013328115.1">
    <property type="nucleotide sequence ID" value="NC_014507.1"/>
</dbReference>
<gene>
    <name evidence="4" type="ordered locus">Mpet_0158</name>
</gene>
<keyword evidence="2 4" id="KW-0808">Transferase</keyword>
<evidence type="ECO:0000259" key="3">
    <source>
        <dbReference type="Pfam" id="PF08241"/>
    </source>
</evidence>
<dbReference type="OrthoDB" id="8915at2157"/>
<proteinExistence type="predicted"/>
<dbReference type="GO" id="GO:0032259">
    <property type="term" value="P:methylation"/>
    <property type="evidence" value="ECO:0007669"/>
    <property type="project" value="UniProtKB-KW"/>
</dbReference>
<name>E1RE45_METP4</name>
<keyword evidence="5" id="KW-1185">Reference proteome</keyword>
<dbReference type="Pfam" id="PF08241">
    <property type="entry name" value="Methyltransf_11"/>
    <property type="match status" value="1"/>
</dbReference>
<dbReference type="InterPro" id="IPR029063">
    <property type="entry name" value="SAM-dependent_MTases_sf"/>
</dbReference>
<dbReference type="STRING" id="679926.Mpet_0158"/>
<dbReference type="GO" id="GO:0140640">
    <property type="term" value="F:catalytic activity, acting on a nucleic acid"/>
    <property type="evidence" value="ECO:0007669"/>
    <property type="project" value="UniProtKB-ARBA"/>
</dbReference>
<accession>E1RE45</accession>
<sequence>MTGSFSGWEKHYRKHRQPWAGTVPDRPVIPEGSVVLEAGCGNGKFLKELLKDNIKICAFDFSEKAVDTCKNDISCFNTRAKADLLTADCIDLPFRDSAFDTAFYRHITGHLDEAGRKKSAGECTRVLKEGGLLYFTGFSVEDMRAGNGIETEQNSFLRGNGILTHYFTEEEVRRLFPGLDEISVKTIRWNMRVRGTDHTRAEINAVLRKSRR</sequence>
<dbReference type="SUPFAM" id="SSF53335">
    <property type="entry name" value="S-adenosyl-L-methionine-dependent methyltransferases"/>
    <property type="match status" value="1"/>
</dbReference>
<dbReference type="Gene3D" id="3.40.50.150">
    <property type="entry name" value="Vaccinia Virus protein VP39"/>
    <property type="match status" value="1"/>
</dbReference>
<keyword evidence="1 4" id="KW-0489">Methyltransferase</keyword>
<evidence type="ECO:0000256" key="1">
    <source>
        <dbReference type="ARBA" id="ARBA00022603"/>
    </source>
</evidence>
<dbReference type="InterPro" id="IPR013216">
    <property type="entry name" value="Methyltransf_11"/>
</dbReference>
<evidence type="ECO:0000313" key="4">
    <source>
        <dbReference type="EMBL" id="ADN34936.1"/>
    </source>
</evidence>
<organism evidence="4 5">
    <name type="scientific">Methanolacinia petrolearia (strain DSM 11571 / OCM 486 / SEBR 4847)</name>
    <name type="common">Methanoplanus petrolearius</name>
    <dbReference type="NCBI Taxonomy" id="679926"/>
    <lineage>
        <taxon>Archaea</taxon>
        <taxon>Methanobacteriati</taxon>
        <taxon>Methanobacteriota</taxon>
        <taxon>Stenosarchaea group</taxon>
        <taxon>Methanomicrobia</taxon>
        <taxon>Methanomicrobiales</taxon>
        <taxon>Methanomicrobiaceae</taxon>
        <taxon>Methanolacinia</taxon>
    </lineage>
</organism>
<dbReference type="HOGENOM" id="CLU_091228_0_0_2"/>
<dbReference type="GO" id="GO:0008757">
    <property type="term" value="F:S-adenosylmethionine-dependent methyltransferase activity"/>
    <property type="evidence" value="ECO:0007669"/>
    <property type="project" value="InterPro"/>
</dbReference>
<dbReference type="InterPro" id="IPR026113">
    <property type="entry name" value="METTL2/6/8-like"/>
</dbReference>